<sequence>MNFSDIPPKREVMGWNPQSLADYMRKLSLSGCDKAVMKSGISGAQFMQMTKSDLQVFPGLYVGVISKIQSEISKGEHKKTYGHKPNTPKFQQEAFAQEEEVWDSDEFDNESDHEDEDPHQERRRDTLKCAPELPDMDNIEEYSSDEYEVPSEDTVQPPQYPRAAKHQNWGQSNLPVDRSKKPGRSGSSDKDIKKPKGNPIKTFGSSFRKAPKPKQPKPTDVSNRLSKLSIFGPYMLFLFQCIQDLDPSWYGGQMTRNQAEAALRGVNKDGAFLVRNSSTSSGEHPYTLMLLRQNKIFNIKIRNQDNYYSLGTKLNNKSFPGVREMITHHTHTPLLLIDAKDQSLEAHSECCLLHPAGL</sequence>
<dbReference type="EMBL" id="OY660869">
    <property type="protein sequence ID" value="CAJ1058212.1"/>
    <property type="molecule type" value="Genomic_DNA"/>
</dbReference>
<evidence type="ECO:0000259" key="4">
    <source>
        <dbReference type="PROSITE" id="PS50001"/>
    </source>
</evidence>
<dbReference type="InterPro" id="IPR001660">
    <property type="entry name" value="SAM"/>
</dbReference>
<feature type="domain" description="SH2" evidence="4">
    <location>
        <begin position="249"/>
        <end position="356"/>
    </location>
</feature>
<dbReference type="SMART" id="SM00252">
    <property type="entry name" value="SH2"/>
    <property type="match status" value="1"/>
</dbReference>
<dbReference type="InterPro" id="IPR051751">
    <property type="entry name" value="Immunoreceptor_sig_adapters"/>
</dbReference>
<reference evidence="5" key="1">
    <citation type="submission" date="2023-08" db="EMBL/GenBank/DDBJ databases">
        <authorList>
            <person name="Alioto T."/>
            <person name="Alioto T."/>
            <person name="Gomez Garrido J."/>
        </authorList>
    </citation>
    <scope>NUCLEOTIDE SEQUENCE</scope>
</reference>
<evidence type="ECO:0000256" key="2">
    <source>
        <dbReference type="PROSITE-ProRule" id="PRU00191"/>
    </source>
</evidence>
<dbReference type="PRINTS" id="PR00401">
    <property type="entry name" value="SH2DOMAIN"/>
</dbReference>
<organism evidence="5 6">
    <name type="scientific">Xyrichtys novacula</name>
    <name type="common">Pearly razorfish</name>
    <name type="synonym">Hemipteronotus novacula</name>
    <dbReference type="NCBI Taxonomy" id="13765"/>
    <lineage>
        <taxon>Eukaryota</taxon>
        <taxon>Metazoa</taxon>
        <taxon>Chordata</taxon>
        <taxon>Craniata</taxon>
        <taxon>Vertebrata</taxon>
        <taxon>Euteleostomi</taxon>
        <taxon>Actinopterygii</taxon>
        <taxon>Neopterygii</taxon>
        <taxon>Teleostei</taxon>
        <taxon>Neoteleostei</taxon>
        <taxon>Acanthomorphata</taxon>
        <taxon>Eupercaria</taxon>
        <taxon>Labriformes</taxon>
        <taxon>Labridae</taxon>
        <taxon>Xyrichtys</taxon>
    </lineage>
</organism>
<dbReference type="PANTHER" id="PTHR14098">
    <property type="entry name" value="SH2 DOMAIN CONTAINING PROTEIN"/>
    <property type="match status" value="1"/>
</dbReference>
<dbReference type="PROSITE" id="PS50001">
    <property type="entry name" value="SH2"/>
    <property type="match status" value="1"/>
</dbReference>
<dbReference type="FunFam" id="3.30.505.10:FF:000016">
    <property type="entry name" value="B-cell linker protein isoform 2"/>
    <property type="match status" value="1"/>
</dbReference>
<dbReference type="GO" id="GO:0005737">
    <property type="term" value="C:cytoplasm"/>
    <property type="evidence" value="ECO:0007669"/>
    <property type="project" value="UniProtKB-ARBA"/>
</dbReference>
<dbReference type="Gene3D" id="1.10.150.50">
    <property type="entry name" value="Transcription Factor, Ets-1"/>
    <property type="match status" value="1"/>
</dbReference>
<evidence type="ECO:0000256" key="3">
    <source>
        <dbReference type="SAM" id="MobiDB-lite"/>
    </source>
</evidence>
<proteinExistence type="predicted"/>
<dbReference type="SUPFAM" id="SSF47769">
    <property type="entry name" value="SAM/Pointed domain"/>
    <property type="match status" value="1"/>
</dbReference>
<evidence type="ECO:0000256" key="1">
    <source>
        <dbReference type="ARBA" id="ARBA00022999"/>
    </source>
</evidence>
<dbReference type="AlphaFoldDB" id="A0AAV1FAP5"/>
<feature type="region of interest" description="Disordered" evidence="3">
    <location>
        <begin position="96"/>
        <end position="222"/>
    </location>
</feature>
<feature type="compositionally biased region" description="Acidic residues" evidence="3">
    <location>
        <begin position="134"/>
        <end position="151"/>
    </location>
</feature>
<keyword evidence="6" id="KW-1185">Reference proteome</keyword>
<protein>
    <submittedName>
        <fullName evidence="5">Lymphocyte cytosolic protein 2-like isoform X1</fullName>
    </submittedName>
</protein>
<dbReference type="InterPro" id="IPR036860">
    <property type="entry name" value="SH2_dom_sf"/>
</dbReference>
<gene>
    <name evidence="5" type="ORF">XNOV1_A014732</name>
</gene>
<dbReference type="GO" id="GO:0007169">
    <property type="term" value="P:cell surface receptor protein tyrosine kinase signaling pathway"/>
    <property type="evidence" value="ECO:0007669"/>
    <property type="project" value="TreeGrafter"/>
</dbReference>
<dbReference type="InterPro" id="IPR013761">
    <property type="entry name" value="SAM/pointed_sf"/>
</dbReference>
<dbReference type="Pfam" id="PF07647">
    <property type="entry name" value="SAM_2"/>
    <property type="match status" value="1"/>
</dbReference>
<dbReference type="Gene3D" id="3.30.505.10">
    <property type="entry name" value="SH2 domain"/>
    <property type="match status" value="1"/>
</dbReference>
<name>A0AAV1FAP5_XYRNO</name>
<dbReference type="Proteomes" id="UP001178508">
    <property type="component" value="Chromosome 6"/>
</dbReference>
<dbReference type="SUPFAM" id="SSF55550">
    <property type="entry name" value="SH2 domain"/>
    <property type="match status" value="1"/>
</dbReference>
<keyword evidence="1 2" id="KW-0727">SH2 domain</keyword>
<feature type="compositionally biased region" description="Acidic residues" evidence="3">
    <location>
        <begin position="96"/>
        <end position="118"/>
    </location>
</feature>
<dbReference type="PANTHER" id="PTHR14098:SF1">
    <property type="entry name" value="LYMPHOCYTE CYTOSOLIC PROTEIN 2"/>
    <property type="match status" value="1"/>
</dbReference>
<evidence type="ECO:0000313" key="6">
    <source>
        <dbReference type="Proteomes" id="UP001178508"/>
    </source>
</evidence>
<accession>A0AAV1FAP5</accession>
<dbReference type="InterPro" id="IPR000980">
    <property type="entry name" value="SH2"/>
</dbReference>
<evidence type="ECO:0000313" key="5">
    <source>
        <dbReference type="EMBL" id="CAJ1058212.1"/>
    </source>
</evidence>
<dbReference type="GO" id="GO:0035556">
    <property type="term" value="P:intracellular signal transduction"/>
    <property type="evidence" value="ECO:0007669"/>
    <property type="project" value="TreeGrafter"/>
</dbReference>
<dbReference type="Pfam" id="PF00017">
    <property type="entry name" value="SH2"/>
    <property type="match status" value="1"/>
</dbReference>